<dbReference type="Proteomes" id="UP000198582">
    <property type="component" value="Unassembled WGS sequence"/>
</dbReference>
<dbReference type="EMBL" id="FOEF01000047">
    <property type="protein sequence ID" value="SEP54448.1"/>
    <property type="molecule type" value="Genomic_DNA"/>
</dbReference>
<evidence type="ECO:0000313" key="1">
    <source>
        <dbReference type="EMBL" id="SEP54448.1"/>
    </source>
</evidence>
<dbReference type="STRING" id="394193.SAMN04489732_14724"/>
<name>A0A1H8YST7_9PSEU</name>
<gene>
    <name evidence="1" type="ORF">SAMN04489732_14724</name>
</gene>
<dbReference type="RefSeq" id="WP_091629747.1">
    <property type="nucleotide sequence ID" value="NZ_FOEF01000047.1"/>
</dbReference>
<protein>
    <submittedName>
        <fullName evidence="1">Uncharacterized protein</fullName>
    </submittedName>
</protein>
<sequence length="63" mass="7066">MSTTLFADVTAEAAAADMIQDLLGGRVIEVTDEEAWRHFDDRTAVEDRLHYELLAEDLVGADW</sequence>
<accession>A0A1H8YST7</accession>
<dbReference type="AlphaFoldDB" id="A0A1H8YST7"/>
<dbReference type="OrthoDB" id="9945789at2"/>
<organism evidence="1 2">
    <name type="scientific">Amycolatopsis saalfeldensis</name>
    <dbReference type="NCBI Taxonomy" id="394193"/>
    <lineage>
        <taxon>Bacteria</taxon>
        <taxon>Bacillati</taxon>
        <taxon>Actinomycetota</taxon>
        <taxon>Actinomycetes</taxon>
        <taxon>Pseudonocardiales</taxon>
        <taxon>Pseudonocardiaceae</taxon>
        <taxon>Amycolatopsis</taxon>
    </lineage>
</organism>
<reference evidence="1 2" key="1">
    <citation type="submission" date="2016-10" db="EMBL/GenBank/DDBJ databases">
        <authorList>
            <person name="de Groot N.N."/>
        </authorList>
    </citation>
    <scope>NUCLEOTIDE SEQUENCE [LARGE SCALE GENOMIC DNA]</scope>
    <source>
        <strain evidence="1 2">DSM 44993</strain>
    </source>
</reference>
<proteinExistence type="predicted"/>
<keyword evidence="2" id="KW-1185">Reference proteome</keyword>
<evidence type="ECO:0000313" key="2">
    <source>
        <dbReference type="Proteomes" id="UP000198582"/>
    </source>
</evidence>